<geneLocation type="plasmid" evidence="6 7">
    <name>unnamed1</name>
</geneLocation>
<dbReference type="PANTHER" id="PTHR42723:SF1">
    <property type="entry name" value="CHLOROPHYLL SYNTHASE, CHLOROPLASTIC"/>
    <property type="match status" value="1"/>
</dbReference>
<dbReference type="Proteomes" id="UP000831768">
    <property type="component" value="Plasmid unnamed1"/>
</dbReference>
<keyword evidence="4 5" id="KW-0472">Membrane</keyword>
<dbReference type="GO" id="GO:0005886">
    <property type="term" value="C:plasma membrane"/>
    <property type="evidence" value="ECO:0007669"/>
    <property type="project" value="UniProtKB-SubCell"/>
</dbReference>
<gene>
    <name evidence="6" type="ORF">MW046_14995</name>
</gene>
<accession>A0A8U0A8F7</accession>
<reference evidence="6" key="1">
    <citation type="submission" date="2022-04" db="EMBL/GenBank/DDBJ databases">
        <title>Halocatena sp. nov., isolated from a salt lake.</title>
        <authorList>
            <person name="Cui H.-L."/>
        </authorList>
    </citation>
    <scope>NUCLEOTIDE SEQUENCE</scope>
    <source>
        <strain evidence="6">AD-1</strain>
        <plasmid evidence="6">unnamed1</plasmid>
    </source>
</reference>
<dbReference type="CDD" id="cd13964">
    <property type="entry name" value="PT_UbiA_1"/>
    <property type="match status" value="1"/>
</dbReference>
<evidence type="ECO:0000313" key="6">
    <source>
        <dbReference type="EMBL" id="UPM44313.1"/>
    </source>
</evidence>
<evidence type="ECO:0000256" key="1">
    <source>
        <dbReference type="ARBA" id="ARBA00004651"/>
    </source>
</evidence>
<sequence length="303" mass="30264">MIGTAIRRTRAYATLVRLPNLFTAPPDVVAGVALAVGVGGTVTSSTVFGLAVASMLLYAAGTTLNDYFDASDDAHERPERPIPSGEVARPRALALGLGFLAAGVVTAVVAAGTAAGVISGLLALTVLLYDGVLTGSAVGCLAMGAMRGLNVCLGVTAALSPVLLPRWALAVPIIVTAFITGVTWTAAHETGTSDRTAVVPAIGGVVVAVLGTGGLLLVRSPRAGKVLLAVILLACFLGWTGRALRSAVETPTPETIGAAVGACVLGLPVLESAFAATIDPVLALLAAAFVVPAMGFARVFSVS</sequence>
<dbReference type="AlphaFoldDB" id="A0A8U0A8F7"/>
<evidence type="ECO:0000313" key="7">
    <source>
        <dbReference type="Proteomes" id="UP000831768"/>
    </source>
</evidence>
<feature type="transmembrane region" description="Helical" evidence="5">
    <location>
        <begin position="225"/>
        <end position="244"/>
    </location>
</feature>
<dbReference type="Gene3D" id="1.10.357.140">
    <property type="entry name" value="UbiA prenyltransferase"/>
    <property type="match status" value="1"/>
</dbReference>
<feature type="transmembrane region" description="Helical" evidence="5">
    <location>
        <begin position="198"/>
        <end position="218"/>
    </location>
</feature>
<feature type="transmembrane region" description="Helical" evidence="5">
    <location>
        <begin position="121"/>
        <end position="146"/>
    </location>
</feature>
<feature type="transmembrane region" description="Helical" evidence="5">
    <location>
        <begin position="92"/>
        <end position="115"/>
    </location>
</feature>
<dbReference type="PANTHER" id="PTHR42723">
    <property type="entry name" value="CHLOROPHYLL SYNTHASE"/>
    <property type="match status" value="1"/>
</dbReference>
<keyword evidence="6" id="KW-0614">Plasmid</keyword>
<dbReference type="Pfam" id="PF01040">
    <property type="entry name" value="UbiA"/>
    <property type="match status" value="1"/>
</dbReference>
<keyword evidence="7" id="KW-1185">Reference proteome</keyword>
<dbReference type="RefSeq" id="WP_247994967.1">
    <property type="nucleotide sequence ID" value="NZ_CP096020.1"/>
</dbReference>
<feature type="transmembrane region" description="Helical" evidence="5">
    <location>
        <begin position="281"/>
        <end position="300"/>
    </location>
</feature>
<dbReference type="EMBL" id="CP096020">
    <property type="protein sequence ID" value="UPM44313.1"/>
    <property type="molecule type" value="Genomic_DNA"/>
</dbReference>
<keyword evidence="2 5" id="KW-0812">Transmembrane</keyword>
<feature type="transmembrane region" description="Helical" evidence="5">
    <location>
        <begin position="167"/>
        <end position="186"/>
    </location>
</feature>
<dbReference type="GO" id="GO:0016765">
    <property type="term" value="F:transferase activity, transferring alkyl or aryl (other than methyl) groups"/>
    <property type="evidence" value="ECO:0007669"/>
    <property type="project" value="InterPro"/>
</dbReference>
<keyword evidence="3 5" id="KW-1133">Transmembrane helix</keyword>
<dbReference type="InterPro" id="IPR000537">
    <property type="entry name" value="UbiA_prenyltransferase"/>
</dbReference>
<evidence type="ECO:0000256" key="5">
    <source>
        <dbReference type="SAM" id="Phobius"/>
    </source>
</evidence>
<dbReference type="InterPro" id="IPR050475">
    <property type="entry name" value="Prenyltransferase_related"/>
</dbReference>
<feature type="transmembrane region" description="Helical" evidence="5">
    <location>
        <begin position="256"/>
        <end position="274"/>
    </location>
</feature>
<proteinExistence type="predicted"/>
<dbReference type="InterPro" id="IPR044878">
    <property type="entry name" value="UbiA_sf"/>
</dbReference>
<evidence type="ECO:0000256" key="2">
    <source>
        <dbReference type="ARBA" id="ARBA00022692"/>
    </source>
</evidence>
<name>A0A8U0A8F7_9EURY</name>
<protein>
    <submittedName>
        <fullName evidence="6">UbiA family prenyltransferase</fullName>
    </submittedName>
</protein>
<evidence type="ECO:0000256" key="3">
    <source>
        <dbReference type="ARBA" id="ARBA00022989"/>
    </source>
</evidence>
<dbReference type="GeneID" id="71929380"/>
<evidence type="ECO:0000256" key="4">
    <source>
        <dbReference type="ARBA" id="ARBA00023136"/>
    </source>
</evidence>
<comment type="subcellular location">
    <subcellularLocation>
        <location evidence="1">Cell membrane</location>
        <topology evidence="1">Multi-pass membrane protein</topology>
    </subcellularLocation>
</comment>
<organism evidence="6 7">
    <name type="scientific">Halocatena salina</name>
    <dbReference type="NCBI Taxonomy" id="2934340"/>
    <lineage>
        <taxon>Archaea</taxon>
        <taxon>Methanobacteriati</taxon>
        <taxon>Methanobacteriota</taxon>
        <taxon>Stenosarchaea group</taxon>
        <taxon>Halobacteria</taxon>
        <taxon>Halobacteriales</taxon>
        <taxon>Natronomonadaceae</taxon>
        <taxon>Halocatena</taxon>
    </lineage>
</organism>
<dbReference type="KEGG" id="haad:MW046_14995"/>